<gene>
    <name evidence="2" type="ORF">PGTUg99_024023</name>
</gene>
<evidence type="ECO:0000256" key="1">
    <source>
        <dbReference type="SAM" id="Phobius"/>
    </source>
</evidence>
<feature type="transmembrane region" description="Helical" evidence="1">
    <location>
        <begin position="12"/>
        <end position="36"/>
    </location>
</feature>
<keyword evidence="1" id="KW-1133">Transmembrane helix</keyword>
<dbReference type="EMBL" id="VDEP01000338">
    <property type="protein sequence ID" value="KAA1102299.1"/>
    <property type="molecule type" value="Genomic_DNA"/>
</dbReference>
<reference evidence="2 3" key="1">
    <citation type="submission" date="2019-05" db="EMBL/GenBank/DDBJ databases">
        <title>Emergence of the Ug99 lineage of the wheat stem rust pathogen through somatic hybridization.</title>
        <authorList>
            <person name="Li F."/>
            <person name="Upadhyaya N.M."/>
            <person name="Sperschneider J."/>
            <person name="Matny O."/>
            <person name="Nguyen-Phuc H."/>
            <person name="Mago R."/>
            <person name="Raley C."/>
            <person name="Miller M.E."/>
            <person name="Silverstein K.A.T."/>
            <person name="Henningsen E."/>
            <person name="Hirsch C.D."/>
            <person name="Visser B."/>
            <person name="Pretorius Z.A."/>
            <person name="Steffenson B.J."/>
            <person name="Schwessinger B."/>
            <person name="Dodds P.N."/>
            <person name="Figueroa M."/>
        </authorList>
    </citation>
    <scope>NUCLEOTIDE SEQUENCE [LARGE SCALE GENOMIC DNA]</scope>
    <source>
        <strain evidence="2 3">Ug99</strain>
    </source>
</reference>
<accession>A0A5B0PQR3</accession>
<evidence type="ECO:0000313" key="2">
    <source>
        <dbReference type="EMBL" id="KAA1102299.1"/>
    </source>
</evidence>
<protein>
    <submittedName>
        <fullName evidence="2">Uncharacterized protein</fullName>
    </submittedName>
</protein>
<dbReference type="Proteomes" id="UP000325313">
    <property type="component" value="Unassembled WGS sequence"/>
</dbReference>
<dbReference type="AlphaFoldDB" id="A0A5B0PQR3"/>
<evidence type="ECO:0000313" key="3">
    <source>
        <dbReference type="Proteomes" id="UP000325313"/>
    </source>
</evidence>
<proteinExistence type="predicted"/>
<comment type="caution">
    <text evidence="2">The sequence shown here is derived from an EMBL/GenBank/DDBJ whole genome shotgun (WGS) entry which is preliminary data.</text>
</comment>
<keyword evidence="1" id="KW-0812">Transmembrane</keyword>
<name>A0A5B0PQR3_PUCGR</name>
<sequence length="152" mass="16710">MATLSLTSLATHSLILALVTRLLILAVVTRLLILALVTCLPILPLVIRLLNLPLVTCLWILVALDINTWGQMTKPNNHWGTQNTFQLASPGFCGHISDELTQPQTAIQTIPTFYNLSTLICNGHFPPQPALTHLTNNIPPTLTQRNSDQQTT</sequence>
<feature type="transmembrane region" description="Helical" evidence="1">
    <location>
        <begin position="42"/>
        <end position="64"/>
    </location>
</feature>
<keyword evidence="1" id="KW-0472">Membrane</keyword>
<organism evidence="2 3">
    <name type="scientific">Puccinia graminis f. sp. tritici</name>
    <dbReference type="NCBI Taxonomy" id="56615"/>
    <lineage>
        <taxon>Eukaryota</taxon>
        <taxon>Fungi</taxon>
        <taxon>Dikarya</taxon>
        <taxon>Basidiomycota</taxon>
        <taxon>Pucciniomycotina</taxon>
        <taxon>Pucciniomycetes</taxon>
        <taxon>Pucciniales</taxon>
        <taxon>Pucciniaceae</taxon>
        <taxon>Puccinia</taxon>
    </lineage>
</organism>